<evidence type="ECO:0000256" key="5">
    <source>
        <dbReference type="ARBA" id="ARBA00022527"/>
    </source>
</evidence>
<dbReference type="InterPro" id="IPR036181">
    <property type="entry name" value="MIT_dom_sf"/>
</dbReference>
<evidence type="ECO:0000256" key="1">
    <source>
        <dbReference type="ARBA" id="ARBA00004496"/>
    </source>
</evidence>
<evidence type="ECO:0000256" key="15">
    <source>
        <dbReference type="ARBA" id="ARBA00047899"/>
    </source>
</evidence>
<evidence type="ECO:0000256" key="7">
    <source>
        <dbReference type="ARBA" id="ARBA00022679"/>
    </source>
</evidence>
<keyword evidence="6" id="KW-0551">Lipid droplet</keyword>
<dbReference type="PANTHER" id="PTHR24348">
    <property type="entry name" value="SERINE/THREONINE-PROTEIN KINASE UNC-51-RELATED"/>
    <property type="match status" value="1"/>
</dbReference>
<dbReference type="EMBL" id="GDHF01003777">
    <property type="protein sequence ID" value="JAI48537.1"/>
    <property type="molecule type" value="Transcribed_RNA"/>
</dbReference>
<proteinExistence type="predicted"/>
<name>A0A0K8WBS7_BACLA</name>
<feature type="transmembrane region" description="Helical" evidence="18">
    <location>
        <begin position="511"/>
        <end position="531"/>
    </location>
</feature>
<dbReference type="GO" id="GO:0000045">
    <property type="term" value="P:autophagosome assembly"/>
    <property type="evidence" value="ECO:0007669"/>
    <property type="project" value="TreeGrafter"/>
</dbReference>
<comment type="catalytic activity">
    <reaction evidence="15">
        <text>L-threonyl-[protein] + ATP = O-phospho-L-threonyl-[protein] + ADP + H(+)</text>
        <dbReference type="Rhea" id="RHEA:46608"/>
        <dbReference type="Rhea" id="RHEA-COMP:11060"/>
        <dbReference type="Rhea" id="RHEA-COMP:11605"/>
        <dbReference type="ChEBI" id="CHEBI:15378"/>
        <dbReference type="ChEBI" id="CHEBI:30013"/>
        <dbReference type="ChEBI" id="CHEBI:30616"/>
        <dbReference type="ChEBI" id="CHEBI:61977"/>
        <dbReference type="ChEBI" id="CHEBI:456216"/>
        <dbReference type="EC" id="2.7.11.1"/>
    </reaction>
</comment>
<evidence type="ECO:0000256" key="17">
    <source>
        <dbReference type="SAM" id="MobiDB-lite"/>
    </source>
</evidence>
<dbReference type="Gene3D" id="1.20.58.80">
    <property type="entry name" value="Phosphotransferase system, lactose/cellobiose-type IIA subunit"/>
    <property type="match status" value="2"/>
</dbReference>
<dbReference type="AlphaFoldDB" id="A0A0K8WBS7"/>
<dbReference type="GO" id="GO:0007399">
    <property type="term" value="P:nervous system development"/>
    <property type="evidence" value="ECO:0007669"/>
    <property type="project" value="UniProtKB-KW"/>
</dbReference>
<keyword evidence="18" id="KW-0472">Membrane</keyword>
<dbReference type="GO" id="GO:0042594">
    <property type="term" value="P:response to starvation"/>
    <property type="evidence" value="ECO:0007669"/>
    <property type="project" value="TreeGrafter"/>
</dbReference>
<dbReference type="SUPFAM" id="SSF56112">
    <property type="entry name" value="Protein kinase-like (PK-like)"/>
    <property type="match status" value="1"/>
</dbReference>
<evidence type="ECO:0000256" key="9">
    <source>
        <dbReference type="ARBA" id="ARBA00022741"/>
    </source>
</evidence>
<dbReference type="InterPro" id="IPR045269">
    <property type="entry name" value="Atg1-like"/>
</dbReference>
<dbReference type="SMART" id="SM00745">
    <property type="entry name" value="MIT"/>
    <property type="match status" value="2"/>
</dbReference>
<keyword evidence="8" id="KW-0677">Repeat</keyword>
<dbReference type="FunFam" id="3.30.200.20:FF:000042">
    <property type="entry name" value="Aurora kinase A"/>
    <property type="match status" value="1"/>
</dbReference>
<feature type="domain" description="Protein kinase" evidence="19">
    <location>
        <begin position="9"/>
        <end position="264"/>
    </location>
</feature>
<dbReference type="Gene3D" id="3.30.200.20">
    <property type="entry name" value="Phosphorylase Kinase, domain 1"/>
    <property type="match status" value="1"/>
</dbReference>
<dbReference type="InterPro" id="IPR000719">
    <property type="entry name" value="Prot_kinase_dom"/>
</dbReference>
<reference evidence="21" key="1">
    <citation type="submission" date="2015-06" db="EMBL/GenBank/DDBJ databases">
        <authorList>
            <person name="Hoefler B.C."/>
            <person name="Straight P.D."/>
        </authorList>
    </citation>
    <scope>NUCLEOTIDE SEQUENCE</scope>
</reference>
<dbReference type="Pfam" id="PF00069">
    <property type="entry name" value="Pkinase"/>
    <property type="match status" value="1"/>
</dbReference>
<evidence type="ECO:0000256" key="12">
    <source>
        <dbReference type="ARBA" id="ARBA00022902"/>
    </source>
</evidence>
<keyword evidence="18" id="KW-0812">Transmembrane</keyword>
<evidence type="ECO:0000256" key="3">
    <source>
        <dbReference type="ARBA" id="ARBA00021644"/>
    </source>
</evidence>
<dbReference type="GO" id="GO:0005829">
    <property type="term" value="C:cytosol"/>
    <property type="evidence" value="ECO:0007669"/>
    <property type="project" value="TreeGrafter"/>
</dbReference>
<dbReference type="PROSITE" id="PS00108">
    <property type="entry name" value="PROTEIN_KINASE_ST"/>
    <property type="match status" value="1"/>
</dbReference>
<evidence type="ECO:0000256" key="18">
    <source>
        <dbReference type="SAM" id="Phobius"/>
    </source>
</evidence>
<evidence type="ECO:0000256" key="14">
    <source>
        <dbReference type="ARBA" id="ARBA00032242"/>
    </source>
</evidence>
<dbReference type="GO" id="GO:0004674">
    <property type="term" value="F:protein serine/threonine kinase activity"/>
    <property type="evidence" value="ECO:0007669"/>
    <property type="project" value="UniProtKB-KW"/>
</dbReference>
<evidence type="ECO:0000256" key="10">
    <source>
        <dbReference type="ARBA" id="ARBA00022777"/>
    </source>
</evidence>
<dbReference type="InterPro" id="IPR011009">
    <property type="entry name" value="Kinase-like_dom_sf"/>
</dbReference>
<dbReference type="InterPro" id="IPR008271">
    <property type="entry name" value="Ser/Thr_kinase_AS"/>
</dbReference>
<evidence type="ECO:0000256" key="13">
    <source>
        <dbReference type="ARBA" id="ARBA00023006"/>
    </source>
</evidence>
<evidence type="ECO:0000259" key="19">
    <source>
        <dbReference type="PROSITE" id="PS50011"/>
    </source>
</evidence>
<keyword evidence="10 21" id="KW-0418">Kinase</keyword>
<dbReference type="SUPFAM" id="SSF116846">
    <property type="entry name" value="MIT domain"/>
    <property type="match status" value="2"/>
</dbReference>
<dbReference type="GO" id="GO:0010506">
    <property type="term" value="P:regulation of autophagy"/>
    <property type="evidence" value="ECO:0007669"/>
    <property type="project" value="InterPro"/>
</dbReference>
<dbReference type="GO" id="GO:0005776">
    <property type="term" value="C:autophagosome"/>
    <property type="evidence" value="ECO:0007669"/>
    <property type="project" value="TreeGrafter"/>
</dbReference>
<keyword evidence="9" id="KW-0547">Nucleotide-binding</keyword>
<comment type="catalytic activity">
    <reaction evidence="16">
        <text>L-seryl-[protein] + ATP = O-phospho-L-seryl-[protein] + ADP + H(+)</text>
        <dbReference type="Rhea" id="RHEA:17989"/>
        <dbReference type="Rhea" id="RHEA-COMP:9863"/>
        <dbReference type="Rhea" id="RHEA-COMP:11604"/>
        <dbReference type="ChEBI" id="CHEBI:15378"/>
        <dbReference type="ChEBI" id="CHEBI:29999"/>
        <dbReference type="ChEBI" id="CHEBI:30616"/>
        <dbReference type="ChEBI" id="CHEBI:83421"/>
        <dbReference type="ChEBI" id="CHEBI:456216"/>
        <dbReference type="EC" id="2.7.11.1"/>
    </reaction>
</comment>
<evidence type="ECO:0000256" key="2">
    <source>
        <dbReference type="ARBA" id="ARBA00012513"/>
    </source>
</evidence>
<dbReference type="EC" id="2.7.11.1" evidence="2"/>
<dbReference type="FunFam" id="1.20.58.80:FF:000025">
    <property type="entry name" value="serine/threonine-protein kinase ULK3"/>
    <property type="match status" value="1"/>
</dbReference>
<evidence type="ECO:0000256" key="8">
    <source>
        <dbReference type="ARBA" id="ARBA00022737"/>
    </source>
</evidence>
<keyword evidence="11" id="KW-0067">ATP-binding</keyword>
<dbReference type="GO" id="GO:0000422">
    <property type="term" value="P:autophagy of mitochondrion"/>
    <property type="evidence" value="ECO:0007669"/>
    <property type="project" value="TreeGrafter"/>
</dbReference>
<dbReference type="Pfam" id="PF04212">
    <property type="entry name" value="MIT"/>
    <property type="match status" value="2"/>
</dbReference>
<evidence type="ECO:0000256" key="4">
    <source>
        <dbReference type="ARBA" id="ARBA00022490"/>
    </source>
</evidence>
<keyword evidence="13" id="KW-0072">Autophagy</keyword>
<dbReference type="GO" id="GO:0034045">
    <property type="term" value="C:phagophore assembly site membrane"/>
    <property type="evidence" value="ECO:0007669"/>
    <property type="project" value="TreeGrafter"/>
</dbReference>
<evidence type="ECO:0000313" key="20">
    <source>
        <dbReference type="EMBL" id="JAI24675.1"/>
    </source>
</evidence>
<evidence type="ECO:0000256" key="11">
    <source>
        <dbReference type="ARBA" id="ARBA00022840"/>
    </source>
</evidence>
<feature type="region of interest" description="Disordered" evidence="17">
    <location>
        <begin position="358"/>
        <end position="378"/>
    </location>
</feature>
<dbReference type="GO" id="GO:0034727">
    <property type="term" value="P:piecemeal microautophagy of the nucleus"/>
    <property type="evidence" value="ECO:0007669"/>
    <property type="project" value="TreeGrafter"/>
</dbReference>
<organism evidence="21">
    <name type="scientific">Bactrocera latifrons</name>
    <name type="common">Malaysian fruit fly</name>
    <name type="synonym">Chaetodacus latifrons</name>
    <dbReference type="NCBI Taxonomy" id="174628"/>
    <lineage>
        <taxon>Eukaryota</taxon>
        <taxon>Metazoa</taxon>
        <taxon>Ecdysozoa</taxon>
        <taxon>Arthropoda</taxon>
        <taxon>Hexapoda</taxon>
        <taxon>Insecta</taxon>
        <taxon>Pterygota</taxon>
        <taxon>Neoptera</taxon>
        <taxon>Endopterygota</taxon>
        <taxon>Diptera</taxon>
        <taxon>Brachycera</taxon>
        <taxon>Muscomorpha</taxon>
        <taxon>Tephritoidea</taxon>
        <taxon>Tephritidae</taxon>
        <taxon>Bactrocera</taxon>
        <taxon>Bactrocera</taxon>
    </lineage>
</organism>
<keyword evidence="5" id="KW-0723">Serine/threonine-protein kinase</keyword>
<evidence type="ECO:0000256" key="6">
    <source>
        <dbReference type="ARBA" id="ARBA00022677"/>
    </source>
</evidence>
<sequence>MTLPRITDYDLLEKLGVGSYSTVYKARHKKERSYHAIKIVEMSTLSDSSRENLITEIRLLRSLNHKYIVTLQDFFWDDKKIYIVLEFCNAGNLSAFIRSKKSLPEATCRFFLRQLAAAVQYMRANDICHFDLKPQNLLLTRNPNVILKVADFGFAQHLKLGEINQQLKGSPLYMAPEIVRKHQYDAKADLWSIGVILYECLFGKAPYTSKSIEELLQRIRNAEKITIPANASISNECHDLLCRLLEHDPAKRISFDSFFAHPFIDLKTLPTEHTLQKASDLVTKAVEYDEKQNYKEAYYLYCSALQYFVPLITEEADATKRLALRNRALTYLKRAEEIKNVLIDAEYKAAAAKDLHTTKQVHSQQQEQLPSSSAAQTTQPNIADVLEPDVRYKQLFALSHSSPQLKSALEIGRQGELYLYERKFKAALEAYTNALGMLVPFTNNEPKGERRNLLLQQLEIWMKEAESIKSILSAKEMVDEQKLTSRCSFSHTFHARHQHTQRISCARIRLVLVYSICLMLIFAFSAHILEFKSLFMLLLK</sequence>
<dbReference type="SMART" id="SM00220">
    <property type="entry name" value="S_TKc"/>
    <property type="match status" value="1"/>
</dbReference>
<accession>A0A0K8WBS7</accession>
<dbReference type="PANTHER" id="PTHR24348:SF65">
    <property type="entry name" value="SERINE_THREONINE-PROTEIN KINASE ULK3"/>
    <property type="match status" value="1"/>
</dbReference>
<keyword evidence="7" id="KW-0808">Transferase</keyword>
<dbReference type="EMBL" id="GDHF01027639">
    <property type="protein sequence ID" value="JAI24675.1"/>
    <property type="molecule type" value="Transcribed_RNA"/>
</dbReference>
<dbReference type="InterPro" id="IPR007330">
    <property type="entry name" value="MIT_dom"/>
</dbReference>
<dbReference type="FunFam" id="1.20.58.80:FF:000026">
    <property type="entry name" value="serine/threonine-protein kinase ULK3"/>
    <property type="match status" value="1"/>
</dbReference>
<evidence type="ECO:0000256" key="16">
    <source>
        <dbReference type="ARBA" id="ARBA00048679"/>
    </source>
</evidence>
<dbReference type="FunFam" id="1.10.510.10:FF:000804">
    <property type="entry name" value="Blast:Serine/threonine-protein kinase ULK3"/>
    <property type="match status" value="1"/>
</dbReference>
<dbReference type="GO" id="GO:0061709">
    <property type="term" value="P:reticulophagy"/>
    <property type="evidence" value="ECO:0007669"/>
    <property type="project" value="TreeGrafter"/>
</dbReference>
<comment type="subcellular location">
    <subcellularLocation>
        <location evidence="1">Cytoplasm</location>
    </subcellularLocation>
</comment>
<dbReference type="Gene3D" id="1.10.510.10">
    <property type="entry name" value="Transferase(Phosphotransferase) domain 1"/>
    <property type="match status" value="1"/>
</dbReference>
<keyword evidence="18" id="KW-1133">Transmembrane helix</keyword>
<keyword evidence="12" id="KW-0524">Neurogenesis</keyword>
<dbReference type="OrthoDB" id="346907at2759"/>
<protein>
    <recommendedName>
        <fullName evidence="3">Serine/threonine-protein kinase ULK3</fullName>
        <ecNumber evidence="2">2.7.11.1</ecNumber>
    </recommendedName>
    <alternativeName>
        <fullName evidence="14">Unc-51-like kinase 3</fullName>
    </alternativeName>
</protein>
<gene>
    <name evidence="21" type="primary">ulk3_3</name>
    <name evidence="20" type="synonym">ulk3_1</name>
    <name evidence="21" type="ORF">c0_g1_i2</name>
    <name evidence="20" type="ORF">c0_g1_i3</name>
</gene>
<evidence type="ECO:0000313" key="21">
    <source>
        <dbReference type="EMBL" id="JAI48537.1"/>
    </source>
</evidence>
<dbReference type="GO" id="GO:0005524">
    <property type="term" value="F:ATP binding"/>
    <property type="evidence" value="ECO:0007669"/>
    <property type="project" value="UniProtKB-KW"/>
</dbReference>
<dbReference type="PROSITE" id="PS50011">
    <property type="entry name" value="PROTEIN_KINASE_DOM"/>
    <property type="match status" value="1"/>
</dbReference>
<keyword evidence="4" id="KW-0963">Cytoplasm</keyword>